<dbReference type="GO" id="GO:0046872">
    <property type="term" value="F:metal ion binding"/>
    <property type="evidence" value="ECO:0007669"/>
    <property type="project" value="UniProtKB-KW"/>
</dbReference>
<comment type="catalytic activity">
    <reaction evidence="20">
        <text>7,8-dihydropteroate + L-glutamate + ATP = 7,8-dihydrofolate + ADP + phosphate + H(+)</text>
        <dbReference type="Rhea" id="RHEA:23584"/>
        <dbReference type="ChEBI" id="CHEBI:15378"/>
        <dbReference type="ChEBI" id="CHEBI:17839"/>
        <dbReference type="ChEBI" id="CHEBI:29985"/>
        <dbReference type="ChEBI" id="CHEBI:30616"/>
        <dbReference type="ChEBI" id="CHEBI:43474"/>
        <dbReference type="ChEBI" id="CHEBI:57451"/>
        <dbReference type="ChEBI" id="CHEBI:456216"/>
        <dbReference type="EC" id="6.3.2.12"/>
    </reaction>
</comment>
<evidence type="ECO:0000256" key="6">
    <source>
        <dbReference type="ARBA" id="ARBA00013025"/>
    </source>
</evidence>
<feature type="domain" description="Mur ligase C-terminal" evidence="21">
    <location>
        <begin position="271"/>
        <end position="357"/>
    </location>
</feature>
<comment type="function">
    <text evidence="1">Functions in two distinct reactions of the de novo folate biosynthetic pathway. Catalyzes the addition of a glutamate residue to dihydropteroate (7,8-dihydropteroate or H2Pte) to form dihydrofolate (7,8-dihydrofolate monoglutamate or H2Pte-Glu). Also catalyzes successive additions of L-glutamate to tetrahydrofolate or 10-formyltetrahydrofolate or 5,10-methylenetetrahydrofolate, leading to folylpolyglutamate derivatives.</text>
</comment>
<dbReference type="InterPro" id="IPR004101">
    <property type="entry name" value="Mur_ligase_C"/>
</dbReference>
<proteinExistence type="inferred from homology"/>
<comment type="similarity">
    <text evidence="4">Belongs to the folylpolyglutamate synthase family.</text>
</comment>
<dbReference type="GO" id="GO:0005524">
    <property type="term" value="F:ATP binding"/>
    <property type="evidence" value="ECO:0007669"/>
    <property type="project" value="UniProtKB-KW"/>
</dbReference>
<name>A0A292YAF3_9BACT</name>
<evidence type="ECO:0000256" key="2">
    <source>
        <dbReference type="ARBA" id="ARBA00004799"/>
    </source>
</evidence>
<dbReference type="SUPFAM" id="SSF53623">
    <property type="entry name" value="MurD-like peptide ligases, catalytic domain"/>
    <property type="match status" value="1"/>
</dbReference>
<dbReference type="GO" id="GO:0008841">
    <property type="term" value="F:dihydrofolate synthase activity"/>
    <property type="evidence" value="ECO:0007669"/>
    <property type="project" value="UniProtKB-EC"/>
</dbReference>
<evidence type="ECO:0000256" key="3">
    <source>
        <dbReference type="ARBA" id="ARBA00005150"/>
    </source>
</evidence>
<comment type="catalytic activity">
    <reaction evidence="17">
        <text>(6S)-5,6,7,8-tetrahydrofolyl-(gamma-L-Glu)(n) + L-glutamate + ATP = (6S)-5,6,7,8-tetrahydrofolyl-(gamma-L-Glu)(n+1) + ADP + phosphate + H(+)</text>
        <dbReference type="Rhea" id="RHEA:10580"/>
        <dbReference type="Rhea" id="RHEA-COMP:14738"/>
        <dbReference type="Rhea" id="RHEA-COMP:14740"/>
        <dbReference type="ChEBI" id="CHEBI:15378"/>
        <dbReference type="ChEBI" id="CHEBI:29985"/>
        <dbReference type="ChEBI" id="CHEBI:30616"/>
        <dbReference type="ChEBI" id="CHEBI:43474"/>
        <dbReference type="ChEBI" id="CHEBI:141005"/>
        <dbReference type="ChEBI" id="CHEBI:456216"/>
        <dbReference type="EC" id="6.3.2.17"/>
    </reaction>
</comment>
<comment type="catalytic activity">
    <reaction evidence="18">
        <text>10-formyltetrahydrofolyl-(gamma-L-Glu)(n) + L-glutamate + ATP = 10-formyltetrahydrofolyl-(gamma-L-Glu)(n+1) + ADP + phosphate + H(+)</text>
        <dbReference type="Rhea" id="RHEA:51904"/>
        <dbReference type="Rhea" id="RHEA-COMP:13088"/>
        <dbReference type="Rhea" id="RHEA-COMP:14300"/>
        <dbReference type="ChEBI" id="CHEBI:15378"/>
        <dbReference type="ChEBI" id="CHEBI:29985"/>
        <dbReference type="ChEBI" id="CHEBI:30616"/>
        <dbReference type="ChEBI" id="CHEBI:43474"/>
        <dbReference type="ChEBI" id="CHEBI:134413"/>
        <dbReference type="ChEBI" id="CHEBI:456216"/>
        <dbReference type="EC" id="6.3.2.17"/>
    </reaction>
</comment>
<keyword evidence="13" id="KW-0289">Folate biosynthesis</keyword>
<keyword evidence="10" id="KW-0547">Nucleotide-binding</keyword>
<dbReference type="AlphaFoldDB" id="A0A292YAF3"/>
<keyword evidence="9" id="KW-0479">Metal-binding</keyword>
<dbReference type="InterPro" id="IPR001645">
    <property type="entry name" value="Folylpolyglutamate_synth"/>
</dbReference>
<evidence type="ECO:0000256" key="9">
    <source>
        <dbReference type="ARBA" id="ARBA00022723"/>
    </source>
</evidence>
<dbReference type="Proteomes" id="UP000217944">
    <property type="component" value="Unassembled WGS sequence"/>
</dbReference>
<dbReference type="GO" id="GO:0046656">
    <property type="term" value="P:folic acid biosynthetic process"/>
    <property type="evidence" value="ECO:0007669"/>
    <property type="project" value="UniProtKB-KW"/>
</dbReference>
<evidence type="ECO:0000256" key="8">
    <source>
        <dbReference type="ARBA" id="ARBA00022598"/>
    </source>
</evidence>
<evidence type="ECO:0000256" key="20">
    <source>
        <dbReference type="ARBA" id="ARBA00049161"/>
    </source>
</evidence>
<evidence type="ECO:0000256" key="7">
    <source>
        <dbReference type="ARBA" id="ARBA00019357"/>
    </source>
</evidence>
<dbReference type="Gene3D" id="3.90.190.20">
    <property type="entry name" value="Mur ligase, C-terminal domain"/>
    <property type="match status" value="1"/>
</dbReference>
<evidence type="ECO:0000256" key="12">
    <source>
        <dbReference type="ARBA" id="ARBA00022842"/>
    </source>
</evidence>
<evidence type="ECO:0000256" key="1">
    <source>
        <dbReference type="ARBA" id="ARBA00002714"/>
    </source>
</evidence>
<evidence type="ECO:0000256" key="16">
    <source>
        <dbReference type="ARBA" id="ARBA00032510"/>
    </source>
</evidence>
<comment type="catalytic activity">
    <reaction evidence="19">
        <text>(6R)-5,10-methylenetetrahydrofolyl-(gamma-L-Glu)(n) + L-glutamate + ATP = (6R)-5,10-methylenetetrahydrofolyl-(gamma-L-Glu)(n+1) + ADP + phosphate + H(+)</text>
        <dbReference type="Rhea" id="RHEA:51912"/>
        <dbReference type="Rhea" id="RHEA-COMP:13257"/>
        <dbReference type="Rhea" id="RHEA-COMP:13258"/>
        <dbReference type="ChEBI" id="CHEBI:15378"/>
        <dbReference type="ChEBI" id="CHEBI:29985"/>
        <dbReference type="ChEBI" id="CHEBI:30616"/>
        <dbReference type="ChEBI" id="CHEBI:43474"/>
        <dbReference type="ChEBI" id="CHEBI:136572"/>
        <dbReference type="ChEBI" id="CHEBI:456216"/>
        <dbReference type="EC" id="6.3.2.17"/>
    </reaction>
</comment>
<dbReference type="RefSeq" id="WP_096258194.1">
    <property type="nucleotide sequence ID" value="NZ_BDME01000001.1"/>
</dbReference>
<evidence type="ECO:0000313" key="23">
    <source>
        <dbReference type="Proteomes" id="UP000217944"/>
    </source>
</evidence>
<evidence type="ECO:0000256" key="14">
    <source>
        <dbReference type="ARBA" id="ARBA00030048"/>
    </source>
</evidence>
<dbReference type="InterPro" id="IPR036565">
    <property type="entry name" value="Mur-like_cat_sf"/>
</dbReference>
<keyword evidence="23" id="KW-1185">Reference proteome</keyword>
<dbReference type="EC" id="6.3.2.17" evidence="6"/>
<evidence type="ECO:0000256" key="19">
    <source>
        <dbReference type="ARBA" id="ARBA00049035"/>
    </source>
</evidence>
<accession>A0A292YAF3</accession>
<evidence type="ECO:0000256" key="18">
    <source>
        <dbReference type="ARBA" id="ARBA00047808"/>
    </source>
</evidence>
<dbReference type="Gene3D" id="3.40.1190.10">
    <property type="entry name" value="Mur-like, catalytic domain"/>
    <property type="match status" value="1"/>
</dbReference>
<dbReference type="InterPro" id="IPR036615">
    <property type="entry name" value="Mur_ligase_C_dom_sf"/>
</dbReference>
<comment type="caution">
    <text evidence="22">The sequence shown here is derived from an EMBL/GenBank/DDBJ whole genome shotgun (WGS) entry which is preliminary data.</text>
</comment>
<keyword evidence="11" id="KW-0067">ATP-binding</keyword>
<reference evidence="22 23" key="1">
    <citation type="journal article" date="2017" name="Syst. Appl. Microbiol.">
        <title>Lebetimonas natsushimae sp. nov., a novel strictly anaerobic, moderately thermophilic chemoautotroph isolated from a deep-sea hydrothermal vent polychaete nest in the Mid-Okinawa Trough.</title>
        <authorList>
            <person name="Nagata R."/>
            <person name="Takaki Y."/>
            <person name="Tame A."/>
            <person name="Nunoura T."/>
            <person name="Muto H."/>
            <person name="Mino S."/>
            <person name="Sawayama S."/>
            <person name="Takai K."/>
            <person name="Nakagawa S."/>
        </authorList>
    </citation>
    <scope>NUCLEOTIDE SEQUENCE [LARGE SCALE GENOMIC DNA]</scope>
    <source>
        <strain evidence="22 23">HS1857</strain>
    </source>
</reference>
<protein>
    <recommendedName>
        <fullName evidence="7">Dihydrofolate synthase/folylpolyglutamate synthase</fullName>
        <ecNumber evidence="5">6.3.2.12</ecNumber>
        <ecNumber evidence="6">6.3.2.17</ecNumber>
    </recommendedName>
    <alternativeName>
        <fullName evidence="16">Folylpoly-gamma-glutamate synthetase-dihydrofolate synthetase</fullName>
    </alternativeName>
    <alternativeName>
        <fullName evidence="14">Folylpolyglutamate synthetase</fullName>
    </alternativeName>
    <alternativeName>
        <fullName evidence="15">Tetrahydrofolylpolyglutamate synthase</fullName>
    </alternativeName>
</protein>
<comment type="pathway">
    <text evidence="3">Cofactor biosynthesis; tetrahydrofolylpolyglutamate biosynthesis.</text>
</comment>
<comment type="pathway">
    <text evidence="2">Cofactor biosynthesis; tetrahydrofolate biosynthesis; 7,8-dihydrofolate from 2-amino-4-hydroxy-6-hydroxymethyl-7,8-dihydropteridine diphosphate and 4-aminobenzoate: step 2/2.</text>
</comment>
<evidence type="ECO:0000256" key="10">
    <source>
        <dbReference type="ARBA" id="ARBA00022741"/>
    </source>
</evidence>
<dbReference type="NCBIfam" id="TIGR01499">
    <property type="entry name" value="folC"/>
    <property type="match status" value="1"/>
</dbReference>
<dbReference type="OrthoDB" id="9809356at2"/>
<dbReference type="EC" id="6.3.2.12" evidence="5"/>
<dbReference type="EMBL" id="BDME01000001">
    <property type="protein sequence ID" value="GAX87037.1"/>
    <property type="molecule type" value="Genomic_DNA"/>
</dbReference>
<evidence type="ECO:0000256" key="4">
    <source>
        <dbReference type="ARBA" id="ARBA00008276"/>
    </source>
</evidence>
<dbReference type="GO" id="GO:0005737">
    <property type="term" value="C:cytoplasm"/>
    <property type="evidence" value="ECO:0007669"/>
    <property type="project" value="TreeGrafter"/>
</dbReference>
<dbReference type="SUPFAM" id="SSF53244">
    <property type="entry name" value="MurD-like peptide ligases, peptide-binding domain"/>
    <property type="match status" value="1"/>
</dbReference>
<gene>
    <name evidence="22" type="ORF">LNAT_P0332</name>
</gene>
<dbReference type="Pfam" id="PF02875">
    <property type="entry name" value="Mur_ligase_C"/>
    <property type="match status" value="1"/>
</dbReference>
<evidence type="ECO:0000256" key="17">
    <source>
        <dbReference type="ARBA" id="ARBA00047493"/>
    </source>
</evidence>
<dbReference type="GO" id="GO:0004326">
    <property type="term" value="F:tetrahydrofolylpolyglutamate synthase activity"/>
    <property type="evidence" value="ECO:0007669"/>
    <property type="project" value="UniProtKB-EC"/>
</dbReference>
<keyword evidence="8 22" id="KW-0436">Ligase</keyword>
<evidence type="ECO:0000256" key="11">
    <source>
        <dbReference type="ARBA" id="ARBA00022840"/>
    </source>
</evidence>
<keyword evidence="12" id="KW-0460">Magnesium</keyword>
<organism evidence="22 23">
    <name type="scientific">Lebetimonas natsushimae</name>
    <dbReference type="NCBI Taxonomy" id="1936991"/>
    <lineage>
        <taxon>Bacteria</taxon>
        <taxon>Pseudomonadati</taxon>
        <taxon>Campylobacterota</taxon>
        <taxon>Epsilonproteobacteria</taxon>
        <taxon>Nautiliales</taxon>
        <taxon>Nautiliaceae</taxon>
        <taxon>Lebetimonas</taxon>
    </lineage>
</organism>
<evidence type="ECO:0000313" key="22">
    <source>
        <dbReference type="EMBL" id="GAX87037.1"/>
    </source>
</evidence>
<dbReference type="PANTHER" id="PTHR11136:SF0">
    <property type="entry name" value="DIHYDROFOLATE SYNTHETASE-RELATED"/>
    <property type="match status" value="1"/>
</dbReference>
<evidence type="ECO:0000256" key="13">
    <source>
        <dbReference type="ARBA" id="ARBA00022909"/>
    </source>
</evidence>
<evidence type="ECO:0000256" key="5">
    <source>
        <dbReference type="ARBA" id="ARBA00013023"/>
    </source>
</evidence>
<evidence type="ECO:0000259" key="21">
    <source>
        <dbReference type="Pfam" id="PF02875"/>
    </source>
</evidence>
<dbReference type="PANTHER" id="PTHR11136">
    <property type="entry name" value="FOLYLPOLYGLUTAMATE SYNTHASE-RELATED"/>
    <property type="match status" value="1"/>
</dbReference>
<sequence>MENVKEFLEKKPLFYKEIDITRMPKAYNLIKDKINLKPLIHIIGTNGKGSTGRFLAHTLLKRDYSVGHYTSPHILKFNERIWINGKNISDEALEEAHSHLQKLLPKKISEALSYFEYTTLLAAIAFENLDFVILEAGLGGEFDATNVFDKKITLITPIDFDHQNFLGNSIKEIATTKLHAIDKEAIIGKQVNKLKMKNKEWTILEYAKKLKPNAKIYDYLDFFEKNEINELKKEFKFADFLFDNYLLAMSFLKKEKIPFSIKDIEDLILPGRMQEIEKDLFIDVGHNPLAANAIVKTLNKKVNLVYNTYKDKNYTEILKILKPKIKKLYLINVKNERIEDKEKIKEVAKNLGIEVEDYKGIEKPMLVFGSFSVVEEFLRREFAGKSL</sequence>
<evidence type="ECO:0000256" key="15">
    <source>
        <dbReference type="ARBA" id="ARBA00030592"/>
    </source>
</evidence>